<reference evidence="1" key="1">
    <citation type="submission" date="2019-08" db="EMBL/GenBank/DDBJ databases">
        <authorList>
            <person name="Kucharzyk K."/>
            <person name="Murdoch R.W."/>
            <person name="Higgins S."/>
            <person name="Loffler F."/>
        </authorList>
    </citation>
    <scope>NUCLEOTIDE SEQUENCE</scope>
</reference>
<accession>A0A644TFK4</accession>
<evidence type="ECO:0000313" key="1">
    <source>
        <dbReference type="EMBL" id="MPL65614.1"/>
    </source>
</evidence>
<name>A0A644TFK4_9ZZZZ</name>
<protein>
    <recommendedName>
        <fullName evidence="2">Rubrerythrin diiron-binding domain-containing protein</fullName>
    </recommendedName>
</protein>
<dbReference type="CDD" id="cd00657">
    <property type="entry name" value="Ferritin_like"/>
    <property type="match status" value="1"/>
</dbReference>
<dbReference type="SUPFAM" id="SSF47240">
    <property type="entry name" value="Ferritin-like"/>
    <property type="match status" value="1"/>
</dbReference>
<dbReference type="EMBL" id="VSSQ01000029">
    <property type="protein sequence ID" value="MPL65614.1"/>
    <property type="molecule type" value="Genomic_DNA"/>
</dbReference>
<dbReference type="InterPro" id="IPR009078">
    <property type="entry name" value="Ferritin-like_SF"/>
</dbReference>
<comment type="caution">
    <text evidence="1">The sequence shown here is derived from an EMBL/GenBank/DDBJ whole genome shotgun (WGS) entry which is preliminary data.</text>
</comment>
<organism evidence="1">
    <name type="scientific">bioreactor metagenome</name>
    <dbReference type="NCBI Taxonomy" id="1076179"/>
    <lineage>
        <taxon>unclassified sequences</taxon>
        <taxon>metagenomes</taxon>
        <taxon>ecological metagenomes</taxon>
    </lineage>
</organism>
<dbReference type="AlphaFoldDB" id="A0A644TFK4"/>
<gene>
    <name evidence="1" type="ORF">SDC9_11278</name>
</gene>
<proteinExistence type="predicted"/>
<evidence type="ECO:0008006" key="2">
    <source>
        <dbReference type="Google" id="ProtNLM"/>
    </source>
</evidence>
<sequence length="76" mass="8807">MPAQKEDFEMPNTYCAAIEKALLGEHGAVELYRKIMFGLCTQRHRDMLFEIISDEIKHSSKWNFLYSKNCCGCPCD</sequence>